<accession>A0ACB9P9L0</accession>
<comment type="caution">
    <text evidence="1">The sequence shown here is derived from an EMBL/GenBank/DDBJ whole genome shotgun (WGS) entry which is preliminary data.</text>
</comment>
<name>A0ACB9P9L0_BAUVA</name>
<evidence type="ECO:0000313" key="1">
    <source>
        <dbReference type="EMBL" id="KAI4345494.1"/>
    </source>
</evidence>
<evidence type="ECO:0000313" key="2">
    <source>
        <dbReference type="Proteomes" id="UP000828941"/>
    </source>
</evidence>
<keyword evidence="2" id="KW-1185">Reference proteome</keyword>
<reference evidence="1 2" key="1">
    <citation type="journal article" date="2022" name="DNA Res.">
        <title>Chromosomal-level genome assembly of the orchid tree Bauhinia variegata (Leguminosae; Cercidoideae) supports the allotetraploid origin hypothesis of Bauhinia.</title>
        <authorList>
            <person name="Zhong Y."/>
            <person name="Chen Y."/>
            <person name="Zheng D."/>
            <person name="Pang J."/>
            <person name="Liu Y."/>
            <person name="Luo S."/>
            <person name="Meng S."/>
            <person name="Qian L."/>
            <person name="Wei D."/>
            <person name="Dai S."/>
            <person name="Zhou R."/>
        </authorList>
    </citation>
    <scope>NUCLEOTIDE SEQUENCE [LARGE SCALE GENOMIC DNA]</scope>
    <source>
        <strain evidence="1">BV-YZ2020</strain>
    </source>
</reference>
<sequence>MSRLRGGAFYVADLASLHGLSSSGSPISLNEMASSHNVELEAAKFLHKLIQDSKDEPVKLATKLYVILQHMKSSGKEHSMPYQVISRAMETVVNQHGLDIEALKSSRLPLTGGGQIGSSQATGVPTDSRVGTAENEMSRMDHFSSGRPPVVPNSGAPDYYQGSVAQRSSQSFDQGSPSSLDSRSANSQSQDRRDTANWDKQVTQKDGKKATTKRKRGDSSSPLEQNVDIPSQLDPRNTVINARKGKMTKAEPSDGHTVRSGEQTNSNMVPSSSQIEHFSALSGSMRAMHRVNQESHHLLEKQADITKIGNPMQHVPSLKYPEDTEVSSAHIAPGQQQGVYSKVHGGVPVATNAYPMGETVFPSSMHYGGALEHEGGKPATLADSQKIVQAGRQNSSLDSLRKGVPPRDAGKSPVSGSPASSAMPFKEQQLKQLRAQCLVFLAFRNGLPPKKLHLEIALGTTFPREDGSCKEPVDQKGKSQSSTELSNTSGVMMPFGGLNNARQTDKNHSASSSGKIDSLPKGTESPRTMEDKTNLHYDVHALTEERKHLHATKRAEVERQIQERMAPQASLTTTFQQRDPFNARGSIVANNPLDDVDNSNLQGGKSNQTSSVMGLNKQVNPEMFGWTGFGSHNEASKGSLQVSLIQHELPTERRETVPSQFQNIGTSGASGNQHSMNHLTSYSLKEQWKPASGTDNDPQGVAIMKDASAMTKHVSADGFRAVLVDDASKHGISLATEQDVNERLVSDLPRSPKYTMLERWIIDQQRKRLLVEQNWMKKQQKAKRKIGSCYDKLKENVSSSEDISAKTKSVIELKKLQLLDLQRRLRSDFLNDFFKPIMPEMEHLKSIKKHRHGRRIKQLEKFEQKMKEERQKRIRERQKEFFSEIEVHKERLDDAFKIKRERWKGFNRYVKEFHKRKERIHREKIDRIQREKINLLKINDVEGYLRMVQDAKSDRVKQLLKETEKYLQKLGSRLQEAKTPAGRFEHDVDVVGSGNVVDKSDITYENEDESDQAKHYKESNEKYYMMAHSIKESIAEQPSCLKNGKLREYQMNGLRWLVSLYNNHLNGILADEMGLGKTVQVIALICYLMEAKNDRGPFLVVVPSSVLPGWESEITLWAPGVHKIVYSGPPEERRRLFKEKIVHQKFNVLLTTYEYLMNKHDRPKLSKIHWHYIIIDEGHRIKNASCKLNAELKHYQSSHRLLLTGTPLQNNLEELWALLNFLLPNIFNSSEDFSQWFNKPFESNGDNSPDEALLSEEENLLIINRLHQVLRPFVLRRLKHKVENELPEKIERLVRCEASAYQKLLMKRVEENLGSMGTSKARSVHNSVMEHRNICNHPYLSQLHVEEVDSYIPKHYLRPIVRLCGKLEMLDRILPKLKATDHRVLFFSTMTRLLDVMEEYLTLKQYRYLRLDGHTSGCDRGTLIEMFNKPGSPYFIFLLSIRAGGVGVNLQAADTVIIFDTDWNPQVDLQAQARAHRIGQKRDVLVLRFETVQTVEEQVRAAAEHKLGVANQSITAGFFDNNTSAEDRREYLESLLRECKKEEAAPVLDDDALNDLLARSELELDVFEAVDKKRQEDEMVTWKKLVHGQATSSSELIPPLPSRLVTDDDLKIFYEAMKIYDVPKSEVASNGVKRKGGYLGGLDTQQYGRGKRAREVRSYEEQWTEEEFEKMCQAESPDSPKVKEEVAEMNCPTHASGSVATTTVTEPTAVPSVAPTLPSVESLPVQQTKEITPPAKRGRGRPKRINLDKSPATVVPLAPSGAAKADVQLQKATMSGQLTSSTPDSFPHSAEVLGVTGPGQQSDVAVAHSSQHAIPISTAAQNSQSAGASASVPVQLRGQGRKTQSGGEPPRRRGKKQGVLSPPILGSSVAPDLEVNEQLDSKPTNSVADEATSQCGTVSSIATVHPPNTLPGSATVNNERDHHLGVGSATSSQLAFPVSPVTPVPQTALASPTVPMQNKGQTRKSQSGTGTTRRRGKKQALISPVIPDVSSNRDLHPNSSLQDSSLRTAGDKATHVENLQDNAIQEPKHIIQEQALQGLAGREVNSTEKSDDLVKQTAISSSNYDSTTGPAGEYESSGTPPTQAPPDEGVKEGASENTSAKTKISESSGNEGVIVPTLRATEVTKDQNSESIVHQAVEVSRMAPLVVGPPTNSLHGSATMETVSKSSDPLTAKIVPNAPVTLPYPSSLGSESTNPFPSESIPVKRQGRKTQNRIETPRRRGKKSASTSSTVPDAHAGQDPKLSLHSQDSLGGKAPALGQQGIEAQDRINASQPQASQIHLPGGVATHDSKRKERATNSSQNKQQKGASTRIDSVPGTTDKIAAFGRMPNVNDVARVMKEVFSGTCLPKPKVHDAVASEDRSSPSVHITPKADVEASNNQNTEGKACSDVLAIESGSLTSPHSVNNQEKQSEETSPNQNLEVKACLISVVPDNGNEKQSGNTSDLKVSHLNETPPNVCELESSASGNGVKEKKEHTQPCIKNLATLSEMEASNATPFNAALKNDGSSERTPTVEGLTDLNMDAGTNQVCSSMVVPVVKPVEVNDHNLGNQSGFSLEKSSKSSSLNIGGTGCSEIPLQADNTSDKPESSQADAFNLGHSATVEPPNITENTSDDKLEFSAEYPSKSSPPASCGDGSGMMKHVENVVDQLEVTPCGPATPDDSSTVIVSSLSEHSASYSENRTGSSLPVSAEFPLEVTMDESKISKSADDINDKPAEAPVPAPSDSLEPEVQITVENSSQNLLETSLIPASESPKMEDPGSPIAVAGQVHSGLELDGNSSQKVGKFPMQVEAAKCSGKVTVEPLSSQSTIDVVNCSENETGSLLPASDELPVDVMIHGSKISTSADDISDNPAEAPDMHLDPATSGSLETETQTQITVENNSQNALETSVRSASETPKMESPGSPKAVPAGQEYSDLELDGDSSQQVDISPMQVEAAKCSGEATVDPLSSQSTIDVLNCSENKTGSMLPASDVLSADSRVYGSKISTSADGTSDNPAEVPMMSLGPASGLPEPEIQITVKNDFENALESSVGPASELPKLESLGSSKAAIGGQENSGLDNSDRDGPQKISISTMQTEAAECSGEATVERLSSQNTIEVKATSTPATITDNSHENPVVKDCLDSLSEARDCVDSICEQFKSVVANPINSDPVPQDNTTLPLPIDNSKVDFGEFCDMEVDTSNGSNRDDLPLVDEIVLEKISSNINSSSIANEEEIFNSQSNEDRCDKSVTGEPSASEPVVNVGVSRIDGLVEATKSETVILATSYSLEEENKGLSETGLISSSETLEETIGMGDNNCDVLEETKIAQVEIDVKMEPSVSQILPESNVIVPESTDLPSSCLASKEENLECSSGKGLSGVSLPFIESKDPKTELSEVREVVSGNNKSENSSLPSSPSMNKEEKLSCSSNDGSDCNPVSPRVPEHSSELVDKLDVAPVGQVATPPDTAQHSSSQAEKEDLEGSKAYGSNCFDTLQAGYLLPENTRLEINNRPLHSSVTEGEKTVNESMQAVLLLDETKDSEIETSDQMDASHFSEVGPERNSPKDMEPSSLLMEEDKIDVPCDKDTPHSPLAQEEPKDVLTGEVSCTFVTEAPIMNLLPQQRSDYPDMDMVDQMETSQVAIIDSEGVASEKKDVSSSSFVMEEEQNDVSNDKVPVYSTPAPGKLKDCMTGGESHRDAEDLDMNPLLQQESNYSAAKLGDQTEASDISGVDPERPTSEDIHIPSSSVVLVEDNVNVSESCDKGPLCSPPQESNYSVAKMADQMEASDIAGVDPERPTTQNMNIPSSSLVIGEDNVDVSVSCDKDPLCSPVAPVETKACLTKEESLRDATDESNNSEAEMADQGNEAQVGGISLDDHPRYLSVPSTAVELNDVEALSNMGPEDTIEAQNESEGCKADANGADINESCEAKIVNTELNEAEALSSMGPEDTTEAQNESGCKADADGADVNESCQTKILNVLQIPCSPSSEGEKMDILSDNGIVGTSDAQDDAKGRKADTEDQTDLSESCAADTVDVSKISCSPTSEGEKITLSGNSPVGISEAQDESKGCKADMEDWADISESCAAEISNVSQIHCSPTSDVEKGTLSKRGSVGTSEAQDESNAFKADTDNQTDIIESCAAEIADVSKIPCSPASEVQNVPTADKGPVNTFEEQDESEGCKADKEDRADITESCAVETSKISEIPCSLALEGETLSGEGIVGDQMDVTQGETASVEGALAPCSSAAEGEHMESSSEKCLITNSEAKIETKESEAGVAGGLAVQETASVEGALATCTSAAEGEPMEISSEKGLITNSEAKIETKESGAGVTKQDHQFVQENALKDMDQPGSSEAGDGVSETLSISEAQHESKEREAVDNGGNQSPEAVDGNTPEVIHPPSSSSMEGENVESSLEKEQDGGSTGAQVKESEAE</sequence>
<gene>
    <name evidence="1" type="ORF">L6164_012612</name>
</gene>
<dbReference type="Proteomes" id="UP000828941">
    <property type="component" value="Chromosome 5"/>
</dbReference>
<protein>
    <submittedName>
        <fullName evidence="1">Uncharacterized protein</fullName>
    </submittedName>
</protein>
<proteinExistence type="predicted"/>
<dbReference type="EMBL" id="CM039430">
    <property type="protein sequence ID" value="KAI4345494.1"/>
    <property type="molecule type" value="Genomic_DNA"/>
</dbReference>
<organism evidence="1 2">
    <name type="scientific">Bauhinia variegata</name>
    <name type="common">Purple orchid tree</name>
    <name type="synonym">Phanera variegata</name>
    <dbReference type="NCBI Taxonomy" id="167791"/>
    <lineage>
        <taxon>Eukaryota</taxon>
        <taxon>Viridiplantae</taxon>
        <taxon>Streptophyta</taxon>
        <taxon>Embryophyta</taxon>
        <taxon>Tracheophyta</taxon>
        <taxon>Spermatophyta</taxon>
        <taxon>Magnoliopsida</taxon>
        <taxon>eudicotyledons</taxon>
        <taxon>Gunneridae</taxon>
        <taxon>Pentapetalae</taxon>
        <taxon>rosids</taxon>
        <taxon>fabids</taxon>
        <taxon>Fabales</taxon>
        <taxon>Fabaceae</taxon>
        <taxon>Cercidoideae</taxon>
        <taxon>Cercideae</taxon>
        <taxon>Bauhiniinae</taxon>
        <taxon>Bauhinia</taxon>
    </lineage>
</organism>